<evidence type="ECO:0000313" key="1">
    <source>
        <dbReference type="Ensembl" id="ENSMLEP00000001740.1"/>
    </source>
</evidence>
<evidence type="ECO:0000313" key="2">
    <source>
        <dbReference type="Proteomes" id="UP000233140"/>
    </source>
</evidence>
<dbReference type="Ensembl" id="ENSMLET00000007510.1">
    <property type="protein sequence ID" value="ENSMLEP00000001740.1"/>
    <property type="gene ID" value="ENSMLEG00000006767.1"/>
</dbReference>
<accession>A0A2K5XEK5</accession>
<proteinExistence type="predicted"/>
<reference evidence="1" key="2">
    <citation type="submission" date="2025-09" db="UniProtKB">
        <authorList>
            <consortium name="Ensembl"/>
        </authorList>
    </citation>
    <scope>IDENTIFICATION</scope>
</reference>
<organism evidence="1 2">
    <name type="scientific">Mandrillus leucophaeus</name>
    <name type="common">Drill</name>
    <name type="synonym">Papio leucophaeus</name>
    <dbReference type="NCBI Taxonomy" id="9568"/>
    <lineage>
        <taxon>Eukaryota</taxon>
        <taxon>Metazoa</taxon>
        <taxon>Chordata</taxon>
        <taxon>Craniata</taxon>
        <taxon>Vertebrata</taxon>
        <taxon>Euteleostomi</taxon>
        <taxon>Mammalia</taxon>
        <taxon>Eutheria</taxon>
        <taxon>Euarchontoglires</taxon>
        <taxon>Primates</taxon>
        <taxon>Haplorrhini</taxon>
        <taxon>Catarrhini</taxon>
        <taxon>Cercopithecidae</taxon>
        <taxon>Cercopithecinae</taxon>
        <taxon>Mandrillus</taxon>
    </lineage>
</organism>
<keyword evidence="2" id="KW-1185">Reference proteome</keyword>
<sequence>MEVHRGKMTEKREYYSVLHDSASPRWSVTPSSVKQFLSPLYTEGIEASRV</sequence>
<dbReference type="AlphaFoldDB" id="A0A2K5XEK5"/>
<dbReference type="Proteomes" id="UP000233140">
    <property type="component" value="Unassembled WGS sequence"/>
</dbReference>
<protein>
    <submittedName>
        <fullName evidence="1">Uncharacterized protein</fullName>
    </submittedName>
</protein>
<name>A0A2K5XEK5_MANLE</name>
<reference evidence="1" key="1">
    <citation type="submission" date="2025-08" db="UniProtKB">
        <authorList>
            <consortium name="Ensembl"/>
        </authorList>
    </citation>
    <scope>IDENTIFICATION</scope>
</reference>
<dbReference type="GeneTree" id="ENSGT00910000148871"/>